<evidence type="ECO:0000313" key="3">
    <source>
        <dbReference type="Proteomes" id="UP001628156"/>
    </source>
</evidence>
<keyword evidence="3" id="KW-1185">Reference proteome</keyword>
<name>A0ABQ0D8T3_9EUKA</name>
<organism evidence="2 3">
    <name type="scientific">Entamoeba nuttalli</name>
    <dbReference type="NCBI Taxonomy" id="412467"/>
    <lineage>
        <taxon>Eukaryota</taxon>
        <taxon>Amoebozoa</taxon>
        <taxon>Evosea</taxon>
        <taxon>Archamoebae</taxon>
        <taxon>Mastigamoebida</taxon>
        <taxon>Entamoebidae</taxon>
        <taxon>Entamoeba</taxon>
    </lineage>
</organism>
<sequence length="80" mass="9557">MYVCILCTLCMYLCILCMYLCTLCMYLCTLCMYFMYFMYLYPIIIFLLFLIPLSYYYLLIPTQLMLNECFRGSVGRANGC</sequence>
<evidence type="ECO:0000256" key="1">
    <source>
        <dbReference type="SAM" id="Phobius"/>
    </source>
</evidence>
<proteinExistence type="predicted"/>
<gene>
    <name evidence="2" type="ORF">ENUP19_0019G0023</name>
</gene>
<comment type="caution">
    <text evidence="2">The sequence shown here is derived from an EMBL/GenBank/DDBJ whole genome shotgun (WGS) entry which is preliminary data.</text>
</comment>
<dbReference type="EMBL" id="BAAFRS010000019">
    <property type="protein sequence ID" value="GAB1219263.1"/>
    <property type="molecule type" value="Genomic_DNA"/>
</dbReference>
<keyword evidence="1" id="KW-0812">Transmembrane</keyword>
<feature type="transmembrane region" description="Helical" evidence="1">
    <location>
        <begin position="41"/>
        <end position="58"/>
    </location>
</feature>
<dbReference type="Proteomes" id="UP001628156">
    <property type="component" value="Unassembled WGS sequence"/>
</dbReference>
<accession>A0ABQ0D8T3</accession>
<feature type="transmembrane region" description="Helical" evidence="1">
    <location>
        <begin position="12"/>
        <end position="35"/>
    </location>
</feature>
<reference evidence="2 3" key="1">
    <citation type="journal article" date="2019" name="PLoS Negl. Trop. Dis.">
        <title>Whole genome sequencing of Entamoeba nuttalli reveals mammalian host-related molecular signatures and a novel octapeptide-repeat surface protein.</title>
        <authorList>
            <person name="Tanaka M."/>
            <person name="Makiuchi T."/>
            <person name="Komiyama T."/>
            <person name="Shiina T."/>
            <person name="Osaki K."/>
            <person name="Tachibana H."/>
        </authorList>
    </citation>
    <scope>NUCLEOTIDE SEQUENCE [LARGE SCALE GENOMIC DNA]</scope>
    <source>
        <strain evidence="2 3">P19-061405</strain>
    </source>
</reference>
<keyword evidence="1" id="KW-1133">Transmembrane helix</keyword>
<keyword evidence="1" id="KW-0472">Membrane</keyword>
<evidence type="ECO:0000313" key="2">
    <source>
        <dbReference type="EMBL" id="GAB1219263.1"/>
    </source>
</evidence>
<protein>
    <submittedName>
        <fullName evidence="2">Uncharacterized protein</fullName>
    </submittedName>
</protein>